<dbReference type="AlphaFoldDB" id="A0A0C3FQR8"/>
<evidence type="ECO:0000313" key="1">
    <source>
        <dbReference type="EMBL" id="KIM81511.1"/>
    </source>
</evidence>
<dbReference type="EMBL" id="KN832998">
    <property type="protein sequence ID" value="KIM81511.1"/>
    <property type="molecule type" value="Genomic_DNA"/>
</dbReference>
<accession>A0A0C3FQR8</accession>
<dbReference type="InParanoid" id="A0A0C3FQR8"/>
<dbReference type="HOGENOM" id="CLU_3088047_0_0_1"/>
<proteinExistence type="predicted"/>
<keyword evidence="2" id="KW-1185">Reference proteome</keyword>
<reference evidence="2" key="2">
    <citation type="submission" date="2015-01" db="EMBL/GenBank/DDBJ databases">
        <title>Evolutionary Origins and Diversification of the Mycorrhizal Mutualists.</title>
        <authorList>
            <consortium name="DOE Joint Genome Institute"/>
            <consortium name="Mycorrhizal Genomics Consortium"/>
            <person name="Kohler A."/>
            <person name="Kuo A."/>
            <person name="Nagy L.G."/>
            <person name="Floudas D."/>
            <person name="Copeland A."/>
            <person name="Barry K.W."/>
            <person name="Cichocki N."/>
            <person name="Veneault-Fourrey C."/>
            <person name="LaButti K."/>
            <person name="Lindquist E.A."/>
            <person name="Lipzen A."/>
            <person name="Lundell T."/>
            <person name="Morin E."/>
            <person name="Murat C."/>
            <person name="Riley R."/>
            <person name="Ohm R."/>
            <person name="Sun H."/>
            <person name="Tunlid A."/>
            <person name="Henrissat B."/>
            <person name="Grigoriev I.V."/>
            <person name="Hibbett D.S."/>
            <person name="Martin F."/>
        </authorList>
    </citation>
    <scope>NUCLEOTIDE SEQUENCE [LARGE SCALE GENOMIC DNA]</scope>
    <source>
        <strain evidence="2">F 1598</strain>
    </source>
</reference>
<gene>
    <name evidence="1" type="ORF">PILCRDRAFT_821295</name>
</gene>
<organism evidence="1 2">
    <name type="scientific">Piloderma croceum (strain F 1598)</name>
    <dbReference type="NCBI Taxonomy" id="765440"/>
    <lineage>
        <taxon>Eukaryota</taxon>
        <taxon>Fungi</taxon>
        <taxon>Dikarya</taxon>
        <taxon>Basidiomycota</taxon>
        <taxon>Agaricomycotina</taxon>
        <taxon>Agaricomycetes</taxon>
        <taxon>Agaricomycetidae</taxon>
        <taxon>Atheliales</taxon>
        <taxon>Atheliaceae</taxon>
        <taxon>Piloderma</taxon>
    </lineage>
</organism>
<sequence>MSHRPRSPRLTVEEIVAMQTHYVKVCGEQSEVFMMDPEECRQGCSVLDTARH</sequence>
<protein>
    <submittedName>
        <fullName evidence="1">Uncharacterized protein</fullName>
    </submittedName>
</protein>
<evidence type="ECO:0000313" key="2">
    <source>
        <dbReference type="Proteomes" id="UP000054166"/>
    </source>
</evidence>
<dbReference type="Proteomes" id="UP000054166">
    <property type="component" value="Unassembled WGS sequence"/>
</dbReference>
<reference evidence="1 2" key="1">
    <citation type="submission" date="2014-04" db="EMBL/GenBank/DDBJ databases">
        <authorList>
            <consortium name="DOE Joint Genome Institute"/>
            <person name="Kuo A."/>
            <person name="Tarkka M."/>
            <person name="Buscot F."/>
            <person name="Kohler A."/>
            <person name="Nagy L.G."/>
            <person name="Floudas D."/>
            <person name="Copeland A."/>
            <person name="Barry K.W."/>
            <person name="Cichocki N."/>
            <person name="Veneault-Fourrey C."/>
            <person name="LaButti K."/>
            <person name="Lindquist E.A."/>
            <person name="Lipzen A."/>
            <person name="Lundell T."/>
            <person name="Morin E."/>
            <person name="Murat C."/>
            <person name="Sun H."/>
            <person name="Tunlid A."/>
            <person name="Henrissat B."/>
            <person name="Grigoriev I.V."/>
            <person name="Hibbett D.S."/>
            <person name="Martin F."/>
            <person name="Nordberg H.P."/>
            <person name="Cantor M.N."/>
            <person name="Hua S.X."/>
        </authorList>
    </citation>
    <scope>NUCLEOTIDE SEQUENCE [LARGE SCALE GENOMIC DNA]</scope>
    <source>
        <strain evidence="1 2">F 1598</strain>
    </source>
</reference>
<name>A0A0C3FQR8_PILCF</name>